<evidence type="ECO:0000256" key="5">
    <source>
        <dbReference type="ARBA" id="ARBA00022729"/>
    </source>
</evidence>
<dbReference type="OrthoDB" id="1890790at2759"/>
<evidence type="ECO:0000256" key="6">
    <source>
        <dbReference type="ARBA" id="ARBA00022741"/>
    </source>
</evidence>
<feature type="domain" description="Protein kinase" evidence="19">
    <location>
        <begin position="548"/>
        <end position="814"/>
    </location>
</feature>
<dbReference type="GO" id="GO:0004383">
    <property type="term" value="F:guanylate cyclase activity"/>
    <property type="evidence" value="ECO:0000318"/>
    <property type="project" value="GO_Central"/>
</dbReference>
<dbReference type="RefSeq" id="XP_035695815.1">
    <property type="nucleotide sequence ID" value="XM_035839922.1"/>
</dbReference>
<dbReference type="CDD" id="cd06370">
    <property type="entry name" value="PBP1_SAP_GC-like"/>
    <property type="match status" value="1"/>
</dbReference>
<evidence type="ECO:0000256" key="4">
    <source>
        <dbReference type="ARBA" id="ARBA00022692"/>
    </source>
</evidence>
<dbReference type="InterPro" id="IPR001245">
    <property type="entry name" value="Ser-Thr/Tyr_kinase_cat_dom"/>
</dbReference>
<dbReference type="KEGG" id="bfo:118429436"/>
<dbReference type="InterPro" id="IPR001828">
    <property type="entry name" value="ANF_lig-bd_rcpt"/>
</dbReference>
<protein>
    <recommendedName>
        <fullName evidence="3 15">Guanylate cyclase</fullName>
        <ecNumber evidence="3 15">4.6.1.2</ecNumber>
    </recommendedName>
</protein>
<dbReference type="FunFam" id="1.10.510.10:FF:000420">
    <property type="entry name" value="Guanylate cyclase"/>
    <property type="match status" value="1"/>
</dbReference>
<dbReference type="GO" id="GO:0005886">
    <property type="term" value="C:plasma membrane"/>
    <property type="evidence" value="ECO:0000318"/>
    <property type="project" value="GO_Central"/>
</dbReference>
<dbReference type="PANTHER" id="PTHR11920:SF335">
    <property type="entry name" value="GUANYLATE CYCLASE"/>
    <property type="match status" value="1"/>
</dbReference>
<dbReference type="EC" id="4.6.1.2" evidence="3 15"/>
<evidence type="ECO:0000256" key="11">
    <source>
        <dbReference type="ARBA" id="ARBA00023180"/>
    </source>
</evidence>
<evidence type="ECO:0000256" key="2">
    <source>
        <dbReference type="ARBA" id="ARBA00004451"/>
    </source>
</evidence>
<keyword evidence="5 18" id="KW-0732">Signal</keyword>
<organism evidence="21 22">
    <name type="scientific">Branchiostoma floridae</name>
    <name type="common">Florida lancelet</name>
    <name type="synonym">Amphioxus</name>
    <dbReference type="NCBI Taxonomy" id="7739"/>
    <lineage>
        <taxon>Eukaryota</taxon>
        <taxon>Metazoa</taxon>
        <taxon>Chordata</taxon>
        <taxon>Cephalochordata</taxon>
        <taxon>Leptocardii</taxon>
        <taxon>Amphioxiformes</taxon>
        <taxon>Branchiostomatidae</taxon>
        <taxon>Branchiostoma</taxon>
    </lineage>
</organism>
<comment type="subcellular location">
    <subcellularLocation>
        <location evidence="2">Photoreceptor outer segment membrane</location>
        <topology evidence="2">Single-pass type I membrane protein</topology>
    </subcellularLocation>
</comment>
<feature type="region of interest" description="Disordered" evidence="17">
    <location>
        <begin position="1109"/>
        <end position="1153"/>
    </location>
</feature>
<keyword evidence="12 14" id="KW-0456">Lyase</keyword>
<name>A0A9J7MAU2_BRAFL</name>
<dbReference type="GO" id="GO:0005524">
    <property type="term" value="F:ATP binding"/>
    <property type="evidence" value="ECO:0007669"/>
    <property type="project" value="InterPro"/>
</dbReference>
<evidence type="ECO:0000256" key="7">
    <source>
        <dbReference type="ARBA" id="ARBA00022989"/>
    </source>
</evidence>
<dbReference type="InterPro" id="IPR029787">
    <property type="entry name" value="Nucleotide_cyclase"/>
</dbReference>
<dbReference type="Proteomes" id="UP000001554">
    <property type="component" value="Chromosome 13"/>
</dbReference>
<dbReference type="AlphaFoldDB" id="A0A9J7MAU2"/>
<dbReference type="Pfam" id="PF07701">
    <property type="entry name" value="HNOBA"/>
    <property type="match status" value="1"/>
</dbReference>
<keyword evidence="4" id="KW-0812">Transmembrane</keyword>
<feature type="signal peptide" evidence="18">
    <location>
        <begin position="1"/>
        <end position="22"/>
    </location>
</feature>
<keyword evidence="13 15" id="KW-0141">cGMP biosynthesis</keyword>
<feature type="coiled-coil region" evidence="16">
    <location>
        <begin position="822"/>
        <end position="853"/>
    </location>
</feature>
<dbReference type="PROSITE" id="PS00452">
    <property type="entry name" value="GUANYLATE_CYCLASE_1"/>
    <property type="match status" value="1"/>
</dbReference>
<evidence type="ECO:0000256" key="13">
    <source>
        <dbReference type="ARBA" id="ARBA00023293"/>
    </source>
</evidence>
<evidence type="ECO:0000256" key="14">
    <source>
        <dbReference type="RuleBase" id="RU000405"/>
    </source>
</evidence>
<accession>A0A9J7MAU2</accession>
<evidence type="ECO:0000256" key="10">
    <source>
        <dbReference type="ARBA" id="ARBA00023170"/>
    </source>
</evidence>
<dbReference type="GO" id="GO:0005525">
    <property type="term" value="F:GTP binding"/>
    <property type="evidence" value="ECO:0007669"/>
    <property type="project" value="UniProtKB-KW"/>
</dbReference>
<dbReference type="CDD" id="cd07302">
    <property type="entry name" value="CHD"/>
    <property type="match status" value="1"/>
</dbReference>
<dbReference type="SMART" id="SM00044">
    <property type="entry name" value="CYCc"/>
    <property type="match status" value="1"/>
</dbReference>
<dbReference type="InterPro" id="IPR028082">
    <property type="entry name" value="Peripla_BP_I"/>
</dbReference>
<evidence type="ECO:0000259" key="19">
    <source>
        <dbReference type="PROSITE" id="PS50011"/>
    </source>
</evidence>
<dbReference type="Pfam" id="PF00211">
    <property type="entry name" value="Guanylate_cyc"/>
    <property type="match status" value="1"/>
</dbReference>
<dbReference type="SUPFAM" id="SSF56112">
    <property type="entry name" value="Protein kinase-like (PK-like)"/>
    <property type="match status" value="1"/>
</dbReference>
<keyword evidence="10" id="KW-0675">Receptor</keyword>
<dbReference type="SUPFAM" id="SSF55073">
    <property type="entry name" value="Nucleotide cyclase"/>
    <property type="match status" value="1"/>
</dbReference>
<evidence type="ECO:0000256" key="12">
    <source>
        <dbReference type="ARBA" id="ARBA00023239"/>
    </source>
</evidence>
<dbReference type="InterPro" id="IPR011009">
    <property type="entry name" value="Kinase-like_dom_sf"/>
</dbReference>
<feature type="region of interest" description="Disordered" evidence="17">
    <location>
        <begin position="1066"/>
        <end position="1088"/>
    </location>
</feature>
<comment type="similarity">
    <text evidence="14">Belongs to the adenylyl cyclase class-4/guanylyl cyclase family.</text>
</comment>
<proteinExistence type="inferred from homology"/>
<dbReference type="GO" id="GO:0006182">
    <property type="term" value="P:cGMP biosynthetic process"/>
    <property type="evidence" value="ECO:0000318"/>
    <property type="project" value="GO_Central"/>
</dbReference>
<dbReference type="GeneID" id="118429436"/>
<keyword evidence="9" id="KW-0472">Membrane</keyword>
<reference evidence="21" key="1">
    <citation type="journal article" date="2020" name="Nat. Ecol. Evol.">
        <title>Deeply conserved synteny resolves early events in vertebrate evolution.</title>
        <authorList>
            <person name="Simakov O."/>
            <person name="Marletaz F."/>
            <person name="Yue J.X."/>
            <person name="O'Connell B."/>
            <person name="Jenkins J."/>
            <person name="Brandt A."/>
            <person name="Calef R."/>
            <person name="Tung C.H."/>
            <person name="Huang T.K."/>
            <person name="Schmutz J."/>
            <person name="Satoh N."/>
            <person name="Yu J.K."/>
            <person name="Putnam N.H."/>
            <person name="Green R.E."/>
            <person name="Rokhsar D.S."/>
        </authorList>
    </citation>
    <scope>NUCLEOTIDE SEQUENCE [LARGE SCALE GENOMIC DNA]</scope>
    <source>
        <strain evidence="21">S238N-H82</strain>
    </source>
</reference>
<evidence type="ECO:0000256" key="8">
    <source>
        <dbReference type="ARBA" id="ARBA00023134"/>
    </source>
</evidence>
<evidence type="ECO:0000256" key="9">
    <source>
        <dbReference type="ARBA" id="ARBA00023136"/>
    </source>
</evidence>
<dbReference type="InterPro" id="IPR000719">
    <property type="entry name" value="Prot_kinase_dom"/>
</dbReference>
<dbReference type="GO" id="GO:0001653">
    <property type="term" value="F:peptide receptor activity"/>
    <property type="evidence" value="ECO:0000318"/>
    <property type="project" value="GO_Central"/>
</dbReference>
<dbReference type="SUPFAM" id="SSF53822">
    <property type="entry name" value="Periplasmic binding protein-like I"/>
    <property type="match status" value="1"/>
</dbReference>
<dbReference type="GO" id="GO:0007168">
    <property type="term" value="P:receptor guanylyl cyclase signaling pathway"/>
    <property type="evidence" value="ECO:0000318"/>
    <property type="project" value="GO_Central"/>
</dbReference>
<feature type="domain" description="Guanylate cyclase" evidence="20">
    <location>
        <begin position="885"/>
        <end position="1015"/>
    </location>
</feature>
<evidence type="ECO:0000256" key="16">
    <source>
        <dbReference type="SAM" id="Coils"/>
    </source>
</evidence>
<evidence type="ECO:0000256" key="15">
    <source>
        <dbReference type="RuleBase" id="RU003431"/>
    </source>
</evidence>
<dbReference type="PROSITE" id="PS50011">
    <property type="entry name" value="PROTEIN_KINASE_DOM"/>
    <property type="match status" value="1"/>
</dbReference>
<keyword evidence="7" id="KW-1133">Transmembrane helix</keyword>
<dbReference type="Pfam" id="PF07714">
    <property type="entry name" value="PK_Tyr_Ser-Thr"/>
    <property type="match status" value="1"/>
</dbReference>
<dbReference type="GO" id="GO:0004672">
    <property type="term" value="F:protein kinase activity"/>
    <property type="evidence" value="ECO:0007669"/>
    <property type="project" value="InterPro"/>
</dbReference>
<dbReference type="Gene3D" id="3.40.50.2300">
    <property type="match status" value="2"/>
</dbReference>
<keyword evidence="11" id="KW-0325">Glycoprotein</keyword>
<sequence>MERNVAVLIFVTVCMCFVRNEGVKLGLLVTTDNAVISHVRSKAYTDIGLYFKLFQVSFSNPGLVISGAMTLAVDDVNRNPALLPNTTLEFVWNNTEGYEDGSIRALTEQWRDGVVAFFGPGETCTTEARIAASWNVPMISYMCSEYPVSDKSQYPTFARTLPPDTQVSNSILALLENFGWNNVTLVVSETETWRSVAASLWEVLPAYNITIAFQMDFAHPYLPGLSKGDDGRDPLLTIVHQTYIDTRIYIVLGKYFEALEFAHFMYEMDLLSGGEYMVITVELDQEYNRDYPQSLMQGPFEADLREGIIEAFRSVLVLVPSPPSNPDYGLFEREVDQKSKEPPFNFSSKLTRRIPRTAAYLYDSVMIYAHALHRTIQKGGSTTDGQAIIKNAISRQYQSVLGNLMYVDHNGDAEINITVLSVKQYTDPVTSEHTYGLLPVAIFREEDGRPVFQVTAADGIDWVGGDPPLVEPPCGFRGQRCVSPPDFAAEISSGVIGGVCLILFIIGLIVYRNYKYESELARMLWKIDYKDIVRRGMRSRMNNSSRCLNVSQLTMNSDTAQVFAHVGYYKGATVAIKWVHKNHVDLTRSVRKELKLMKDLRHDNIATFIGACVDSPNICIITEYCTKGSLTDILENTDVKLDTMFTASIVTDILKGMTYLHSSELKYHGNLKSSNCVVDSRWVVKVTDFGLQEFKAGSKDEAGEHAYYRNLLWKAPELLRGPSVQAGGTPKGDVYAFGIILYEIEGREGPYGTCAEDPKEIVEKVRAGTDLFRPDTQHLDCEKFVIDVMHTCWAELPESRPEFKTIRNLLKPMKRGMKSNIFDNMMNIMEKYANNLEELVEERTHQLVEEKKKTDALLYSMLPKTVADQLKRGKRVDPESFDMVTIFFSDIVGFTSLSAESTPLQVVDLLNDLYTCFDDIISNFDVYKVETIGDAYMVVSGLPLKNGDRHAGEIASMALALLKAVSSFKIRHRGDHKMHLRIGIHSGPCCAGVVGLKMPRYCLFGDTVNTTSRMESNGQALKIHCSQECKNVLDRLGGYHLVKRGVIPMKGKGELVTYWLLGEDKSGRHNLPPPPPSPCPRSPYHPTSNNLKAISRKLSPLMVNNFTQNDLNKSYRPVKRTAQRRNSAPPAANMGRRASYHVPSRHDLDILEL</sequence>
<evidence type="ECO:0000313" key="21">
    <source>
        <dbReference type="Proteomes" id="UP000001554"/>
    </source>
</evidence>
<evidence type="ECO:0000256" key="3">
    <source>
        <dbReference type="ARBA" id="ARBA00012202"/>
    </source>
</evidence>
<dbReference type="PANTHER" id="PTHR11920">
    <property type="entry name" value="GUANYLYL CYCLASE"/>
    <property type="match status" value="1"/>
</dbReference>
<dbReference type="GO" id="GO:0035556">
    <property type="term" value="P:intracellular signal transduction"/>
    <property type="evidence" value="ECO:0007669"/>
    <property type="project" value="InterPro"/>
</dbReference>
<dbReference type="InterPro" id="IPR011645">
    <property type="entry name" value="HNOB_dom_associated"/>
</dbReference>
<keyword evidence="8" id="KW-0342">GTP-binding</keyword>
<keyword evidence="16" id="KW-0175">Coiled coil</keyword>
<dbReference type="Pfam" id="PF01094">
    <property type="entry name" value="ANF_receptor"/>
    <property type="match status" value="1"/>
</dbReference>
<dbReference type="FunFam" id="3.30.70.1230:FF:000004">
    <property type="entry name" value="Guanylate cyclase"/>
    <property type="match status" value="1"/>
</dbReference>
<dbReference type="Gene3D" id="3.30.70.1230">
    <property type="entry name" value="Nucleotide cyclase"/>
    <property type="match status" value="1"/>
</dbReference>
<dbReference type="PROSITE" id="PS50125">
    <property type="entry name" value="GUANYLATE_CYCLASE_2"/>
    <property type="match status" value="1"/>
</dbReference>
<evidence type="ECO:0000256" key="18">
    <source>
        <dbReference type="SAM" id="SignalP"/>
    </source>
</evidence>
<comment type="catalytic activity">
    <reaction evidence="1 15">
        <text>GTP = 3',5'-cyclic GMP + diphosphate</text>
        <dbReference type="Rhea" id="RHEA:13665"/>
        <dbReference type="ChEBI" id="CHEBI:33019"/>
        <dbReference type="ChEBI" id="CHEBI:37565"/>
        <dbReference type="ChEBI" id="CHEBI:57746"/>
        <dbReference type="EC" id="4.6.1.2"/>
    </reaction>
</comment>
<reference evidence="22" key="2">
    <citation type="submission" date="2025-08" db="UniProtKB">
        <authorList>
            <consortium name="RefSeq"/>
        </authorList>
    </citation>
    <scope>IDENTIFICATION</scope>
    <source>
        <strain evidence="22">S238N-H82</strain>
        <tissue evidence="22">Testes</tissue>
    </source>
</reference>
<evidence type="ECO:0000256" key="1">
    <source>
        <dbReference type="ARBA" id="ARBA00001436"/>
    </source>
</evidence>
<evidence type="ECO:0000259" key="20">
    <source>
        <dbReference type="PROSITE" id="PS50125"/>
    </source>
</evidence>
<dbReference type="Gene3D" id="1.10.510.10">
    <property type="entry name" value="Transferase(Phosphotransferase) domain 1"/>
    <property type="match status" value="1"/>
</dbReference>
<keyword evidence="21" id="KW-1185">Reference proteome</keyword>
<feature type="chain" id="PRO_5039912065" description="Guanylate cyclase" evidence="18">
    <location>
        <begin position="23"/>
        <end position="1153"/>
    </location>
</feature>
<dbReference type="OMA" id="ECLLTTM"/>
<feature type="compositionally biased region" description="Pro residues" evidence="17">
    <location>
        <begin position="1071"/>
        <end position="1083"/>
    </location>
</feature>
<dbReference type="CDD" id="cd14042">
    <property type="entry name" value="PK_GC-A_B"/>
    <property type="match status" value="1"/>
</dbReference>
<feature type="compositionally biased region" description="Basic and acidic residues" evidence="17">
    <location>
        <begin position="1144"/>
        <end position="1153"/>
    </location>
</feature>
<dbReference type="InterPro" id="IPR018297">
    <property type="entry name" value="A/G_cyclase_CS"/>
</dbReference>
<evidence type="ECO:0000313" key="22">
    <source>
        <dbReference type="RefSeq" id="XP_035695815.1"/>
    </source>
</evidence>
<gene>
    <name evidence="22" type="primary">LOC118429436</name>
</gene>
<dbReference type="InterPro" id="IPR050401">
    <property type="entry name" value="Cyclic_nucleotide_synthase"/>
</dbReference>
<keyword evidence="6" id="KW-0547">Nucleotide-binding</keyword>
<evidence type="ECO:0000256" key="17">
    <source>
        <dbReference type="SAM" id="MobiDB-lite"/>
    </source>
</evidence>
<dbReference type="InterPro" id="IPR001054">
    <property type="entry name" value="A/G_cyclase"/>
</dbReference>